<comment type="caution">
    <text evidence="3">The sequence shown here is derived from an EMBL/GenBank/DDBJ whole genome shotgun (WGS) entry which is preliminary data.</text>
</comment>
<evidence type="ECO:0000313" key="3">
    <source>
        <dbReference type="EMBL" id="KAK7353672.1"/>
    </source>
</evidence>
<feature type="transmembrane region" description="Helical" evidence="2">
    <location>
        <begin position="301"/>
        <end position="329"/>
    </location>
</feature>
<evidence type="ECO:0000313" key="4">
    <source>
        <dbReference type="Proteomes" id="UP001374584"/>
    </source>
</evidence>
<sequence length="332" mass="37330">MLPLKLVRSLVLGETINHNPHHMLTQNHHLHHTHDDDEDSDVVVGDDDEAHGTSQPHHHRRRRRRRYKIPGLIFLPTKEIIRDTYRLATVARDLGLDLYPTPSLSHIIFSNPSSSPSSSKPSSLTFSSSSCSLQSNAVPIPFPSLSATPLTHLRCFLTLSPRAFKIVLFSSGHHPDAAAADAVNAGNWDCGSFSLYSRVLGHRVGTMEEFCRILAGKGWSFYKTKKNPSSDQRRGGAFYLFRRVDVNRVRVGAQVDGACRVRELRLPHLDFGNAPLRILQYILVMTDDIFYDDNTWLQKGLIWFGLVMGGVGSDVLYLVFYCTVLDWILGEV</sequence>
<feature type="compositionally biased region" description="Acidic residues" evidence="1">
    <location>
        <begin position="36"/>
        <end position="49"/>
    </location>
</feature>
<protein>
    <submittedName>
        <fullName evidence="3">Uncharacterized protein</fullName>
    </submittedName>
</protein>
<keyword evidence="2" id="KW-0812">Transmembrane</keyword>
<evidence type="ECO:0000256" key="1">
    <source>
        <dbReference type="SAM" id="MobiDB-lite"/>
    </source>
</evidence>
<evidence type="ECO:0000256" key="2">
    <source>
        <dbReference type="SAM" id="Phobius"/>
    </source>
</evidence>
<dbReference type="Proteomes" id="UP001374584">
    <property type="component" value="Unassembled WGS sequence"/>
</dbReference>
<keyword evidence="2" id="KW-1133">Transmembrane helix</keyword>
<accession>A0AAN9QZH8</accession>
<reference evidence="3 4" key="1">
    <citation type="submission" date="2024-01" db="EMBL/GenBank/DDBJ databases">
        <title>The genomes of 5 underutilized Papilionoideae crops provide insights into root nodulation and disease resistanc.</title>
        <authorList>
            <person name="Jiang F."/>
        </authorList>
    </citation>
    <scope>NUCLEOTIDE SEQUENCE [LARGE SCALE GENOMIC DNA]</scope>
    <source>
        <strain evidence="3">JINMINGXINNONG_FW02</strain>
        <tissue evidence="3">Leaves</tissue>
    </source>
</reference>
<feature type="region of interest" description="Disordered" evidence="1">
    <location>
        <begin position="29"/>
        <end position="63"/>
    </location>
</feature>
<gene>
    <name evidence="3" type="ORF">VNO80_19123</name>
</gene>
<dbReference type="EMBL" id="JAYMYR010000007">
    <property type="protein sequence ID" value="KAK7353672.1"/>
    <property type="molecule type" value="Genomic_DNA"/>
</dbReference>
<name>A0AAN9QZH8_PHACN</name>
<proteinExistence type="predicted"/>
<organism evidence="3 4">
    <name type="scientific">Phaseolus coccineus</name>
    <name type="common">Scarlet runner bean</name>
    <name type="synonym">Phaseolus multiflorus</name>
    <dbReference type="NCBI Taxonomy" id="3886"/>
    <lineage>
        <taxon>Eukaryota</taxon>
        <taxon>Viridiplantae</taxon>
        <taxon>Streptophyta</taxon>
        <taxon>Embryophyta</taxon>
        <taxon>Tracheophyta</taxon>
        <taxon>Spermatophyta</taxon>
        <taxon>Magnoliopsida</taxon>
        <taxon>eudicotyledons</taxon>
        <taxon>Gunneridae</taxon>
        <taxon>Pentapetalae</taxon>
        <taxon>rosids</taxon>
        <taxon>fabids</taxon>
        <taxon>Fabales</taxon>
        <taxon>Fabaceae</taxon>
        <taxon>Papilionoideae</taxon>
        <taxon>50 kb inversion clade</taxon>
        <taxon>NPAAA clade</taxon>
        <taxon>indigoferoid/millettioid clade</taxon>
        <taxon>Phaseoleae</taxon>
        <taxon>Phaseolus</taxon>
    </lineage>
</organism>
<dbReference type="AlphaFoldDB" id="A0AAN9QZH8"/>
<keyword evidence="2" id="KW-0472">Membrane</keyword>
<keyword evidence="4" id="KW-1185">Reference proteome</keyword>